<feature type="coiled-coil region" evidence="3">
    <location>
        <begin position="140"/>
        <end position="198"/>
    </location>
</feature>
<sequence>MAHQLERLTTAIRRRPGRTALVAVAALLILTVWTCTARKPDAKRAGEVQRHYTVSKQSFAVSTGFQGEIAPGESLAVVAPFDGVLQRLNFAYGDQVEAGQVLAEFDVADVQRSRNDAESTYLKSARGAADLQNWQSGPEMSRARRSLITARLEFEQAERRLKETRSLLDRGLVPRMEYETLERQVQSQKMALEAAEQDLQITAGRGEGSYRRIAELDLSNSTNRLSTVSADMAKARVVAPDSGIIVMPPSGGQDKADGGVTVGGRLSKGQPLGVIARAGALGVRFQLDEGDVNTIKLGQAVTVTGAGFSGVLKGRIHSIAGQAKKDAGGGKAVFVAMALLDPLPAEQARQVRIGMTANLNITSYTNPSVITLPPQAIQGSPANPFVLVQSNPRKAPQEVRVQLGKSSPFAVEVLAGLKPGDRVVWSVPGVPASR</sequence>
<keyword evidence="5" id="KW-1185">Reference proteome</keyword>
<dbReference type="Gene3D" id="2.40.420.20">
    <property type="match status" value="1"/>
</dbReference>
<dbReference type="RefSeq" id="WP_099621516.1">
    <property type="nucleotide sequence ID" value="NZ_CP024201.1"/>
</dbReference>
<gene>
    <name evidence="4" type="ORF">CSW64_07425</name>
</gene>
<protein>
    <submittedName>
        <fullName evidence="4">Secretion protein HlyD</fullName>
    </submittedName>
</protein>
<organism evidence="4 5">
    <name type="scientific">Caulobacter mirabilis</name>
    <dbReference type="NCBI Taxonomy" id="69666"/>
    <lineage>
        <taxon>Bacteria</taxon>
        <taxon>Pseudomonadati</taxon>
        <taxon>Pseudomonadota</taxon>
        <taxon>Alphaproteobacteria</taxon>
        <taxon>Caulobacterales</taxon>
        <taxon>Caulobacteraceae</taxon>
        <taxon>Caulobacter</taxon>
    </lineage>
</organism>
<dbReference type="Gene3D" id="2.40.30.170">
    <property type="match status" value="1"/>
</dbReference>
<dbReference type="GO" id="GO:0030313">
    <property type="term" value="C:cell envelope"/>
    <property type="evidence" value="ECO:0007669"/>
    <property type="project" value="UniProtKB-SubCell"/>
</dbReference>
<evidence type="ECO:0000256" key="1">
    <source>
        <dbReference type="ARBA" id="ARBA00004196"/>
    </source>
</evidence>
<proteinExistence type="predicted"/>
<dbReference type="PANTHER" id="PTHR32347:SF14">
    <property type="entry name" value="EFFLUX SYSTEM COMPONENT YKNX-RELATED"/>
    <property type="match status" value="1"/>
</dbReference>
<reference evidence="4 5" key="1">
    <citation type="submission" date="2017-10" db="EMBL/GenBank/DDBJ databases">
        <title>Genome sequence of Caulobacter mirabilis FWC38.</title>
        <authorList>
            <person name="Fiebig A."/>
            <person name="Crosson S."/>
        </authorList>
    </citation>
    <scope>NUCLEOTIDE SEQUENCE [LARGE SCALE GENOMIC DNA]</scope>
    <source>
        <strain evidence="4 5">FWC 38</strain>
    </source>
</reference>
<dbReference type="OrthoDB" id="9806939at2"/>
<dbReference type="InterPro" id="IPR050465">
    <property type="entry name" value="UPF0194_transport"/>
</dbReference>
<evidence type="ECO:0000256" key="2">
    <source>
        <dbReference type="ARBA" id="ARBA00023054"/>
    </source>
</evidence>
<dbReference type="KEGG" id="cmb:CSW64_07425"/>
<dbReference type="SUPFAM" id="SSF111369">
    <property type="entry name" value="HlyD-like secretion proteins"/>
    <property type="match status" value="1"/>
</dbReference>
<dbReference type="PANTHER" id="PTHR32347">
    <property type="entry name" value="EFFLUX SYSTEM COMPONENT YKNX-RELATED"/>
    <property type="match status" value="1"/>
</dbReference>
<evidence type="ECO:0000256" key="3">
    <source>
        <dbReference type="SAM" id="Coils"/>
    </source>
</evidence>
<evidence type="ECO:0000313" key="5">
    <source>
        <dbReference type="Proteomes" id="UP000228945"/>
    </source>
</evidence>
<dbReference type="Proteomes" id="UP000228945">
    <property type="component" value="Chromosome"/>
</dbReference>
<evidence type="ECO:0000313" key="4">
    <source>
        <dbReference type="EMBL" id="ATQ42259.1"/>
    </source>
</evidence>
<comment type="subcellular location">
    <subcellularLocation>
        <location evidence="1">Cell envelope</location>
    </subcellularLocation>
</comment>
<dbReference type="Gene3D" id="2.40.50.100">
    <property type="match status" value="1"/>
</dbReference>
<dbReference type="EMBL" id="CP024201">
    <property type="protein sequence ID" value="ATQ42259.1"/>
    <property type="molecule type" value="Genomic_DNA"/>
</dbReference>
<dbReference type="AlphaFoldDB" id="A0A2D2AW75"/>
<accession>A0A2D2AW75</accession>
<keyword evidence="2 3" id="KW-0175">Coiled coil</keyword>
<name>A0A2D2AW75_9CAUL</name>